<dbReference type="InterPro" id="IPR036056">
    <property type="entry name" value="Fibrinogen-like_C"/>
</dbReference>
<sequence>MTMAQGQDLKAGMKNQLQDLITKKDFANSIQALQAKLDVGLNRMEELRTMKITADANESQVNTLQDTIKDLQSQLNISEGQTKLKVEQIKSQHEHCKNRDEQISDLMTQIKAIEKTKSELSSQLSELQKTDENLPDSCPNGSPNGIYQIKLRGLEPFAAPCASSPPGYTVIQRRIDGSENFNRTWNDYKSGFGNVSGEFFIGLEKLHRMTEARPHELYIKLGSVNGSTSYAQYDDFMIGSEEEGYELKNLGKYSGEAGDSLTYSKNQMFSTFDRDNDNHSTVNCADDDGPWWHKLCSYSALNGKYFKYGQGYGGINWYSWHEDWSESLTFVEMMIRPKSF</sequence>
<dbReference type="OrthoDB" id="6145874at2759"/>
<feature type="domain" description="Fibrinogen C-terminal" evidence="2">
    <location>
        <begin position="129"/>
        <end position="339"/>
    </location>
</feature>
<name>A0A6P4EWJ3_DRORH</name>
<proteinExistence type="predicted"/>
<dbReference type="SMART" id="SM00186">
    <property type="entry name" value="FBG"/>
    <property type="match status" value="1"/>
</dbReference>
<dbReference type="SUPFAM" id="SSF56496">
    <property type="entry name" value="Fibrinogen C-terminal domain-like"/>
    <property type="match status" value="1"/>
</dbReference>
<dbReference type="InterPro" id="IPR002181">
    <property type="entry name" value="Fibrinogen_a/b/g_C_dom"/>
</dbReference>
<accession>A0A6P4EWJ3</accession>
<dbReference type="InterPro" id="IPR014716">
    <property type="entry name" value="Fibrinogen_a/b/g_C_1"/>
</dbReference>
<keyword evidence="1" id="KW-0175">Coiled coil</keyword>
<feature type="coiled-coil region" evidence="1">
    <location>
        <begin position="30"/>
        <end position="133"/>
    </location>
</feature>
<dbReference type="PANTHER" id="PTHR19143:SF327">
    <property type="entry name" value="FI21813P1-RELATED"/>
    <property type="match status" value="1"/>
</dbReference>
<evidence type="ECO:0000259" key="2">
    <source>
        <dbReference type="PROSITE" id="PS51406"/>
    </source>
</evidence>
<organism evidence="3">
    <name type="scientific">Drosophila rhopaloa</name>
    <name type="common">Fruit fly</name>
    <dbReference type="NCBI Taxonomy" id="1041015"/>
    <lineage>
        <taxon>Eukaryota</taxon>
        <taxon>Metazoa</taxon>
        <taxon>Ecdysozoa</taxon>
        <taxon>Arthropoda</taxon>
        <taxon>Hexapoda</taxon>
        <taxon>Insecta</taxon>
        <taxon>Pterygota</taxon>
        <taxon>Neoptera</taxon>
        <taxon>Endopterygota</taxon>
        <taxon>Diptera</taxon>
        <taxon>Brachycera</taxon>
        <taxon>Muscomorpha</taxon>
        <taxon>Ephydroidea</taxon>
        <taxon>Drosophilidae</taxon>
        <taxon>Drosophila</taxon>
        <taxon>Sophophora</taxon>
    </lineage>
</organism>
<dbReference type="GO" id="GO:0005615">
    <property type="term" value="C:extracellular space"/>
    <property type="evidence" value="ECO:0007669"/>
    <property type="project" value="TreeGrafter"/>
</dbReference>
<dbReference type="RefSeq" id="XP_016981109.2">
    <property type="nucleotide sequence ID" value="XM_017125620.2"/>
</dbReference>
<gene>
    <name evidence="3" type="primary">LOC108046067</name>
</gene>
<dbReference type="CDD" id="cd00087">
    <property type="entry name" value="FReD"/>
    <property type="match status" value="1"/>
</dbReference>
<dbReference type="GeneID" id="108046067"/>
<dbReference type="AlphaFoldDB" id="A0A6P4EWJ3"/>
<reference evidence="3" key="1">
    <citation type="submission" date="2025-08" db="UniProtKB">
        <authorList>
            <consortium name="RefSeq"/>
        </authorList>
    </citation>
    <scope>IDENTIFICATION</scope>
</reference>
<evidence type="ECO:0000256" key="1">
    <source>
        <dbReference type="SAM" id="Coils"/>
    </source>
</evidence>
<dbReference type="Gene3D" id="3.90.215.10">
    <property type="entry name" value="Gamma Fibrinogen, chain A, domain 1"/>
    <property type="match status" value="1"/>
</dbReference>
<dbReference type="InterPro" id="IPR050373">
    <property type="entry name" value="Fibrinogen_C-term_domain"/>
</dbReference>
<dbReference type="Gene3D" id="4.10.530.10">
    <property type="entry name" value="Gamma-fibrinogen Carboxyl Terminal Fragment, domain 2"/>
    <property type="match status" value="1"/>
</dbReference>
<protein>
    <submittedName>
        <fullName evidence="3">Fibrinogen-like protein A</fullName>
    </submittedName>
</protein>
<dbReference type="Pfam" id="PF00147">
    <property type="entry name" value="Fibrinogen_C"/>
    <property type="match status" value="1"/>
</dbReference>
<dbReference type="Gene3D" id="1.10.287.1490">
    <property type="match status" value="1"/>
</dbReference>
<evidence type="ECO:0000313" key="3">
    <source>
        <dbReference type="RefSeq" id="XP_016981109.1"/>
    </source>
</evidence>
<dbReference type="PROSITE" id="PS51406">
    <property type="entry name" value="FIBRINOGEN_C_2"/>
    <property type="match status" value="1"/>
</dbReference>
<dbReference type="RefSeq" id="XP_016981109.1">
    <property type="nucleotide sequence ID" value="XM_017125620.1"/>
</dbReference>
<dbReference type="PANTHER" id="PTHR19143">
    <property type="entry name" value="FIBRINOGEN/TENASCIN/ANGIOPOEITIN"/>
    <property type="match status" value="1"/>
</dbReference>